<sequence length="168" mass="19663">MERINKTIFEAIEEHHAIRILGDLPTERLDSENYLSSTPGIIKDLTTLWEKKAQLRFLAVEVYPKHSYVALDFNNDKYDFETADKDMIILPKQRALEIFRHVPSDRRVAKRIADLHDGEGQNPTPFLEDHIKGVTFFSPRSMLPPLTSPDQEYDPIPECVYFERRYND</sequence>
<reference evidence="1" key="2">
    <citation type="journal article" date="2023" name="IMA Fungus">
        <title>Comparative genomic study of the Penicillium genus elucidates a diverse pangenome and 15 lateral gene transfer events.</title>
        <authorList>
            <person name="Petersen C."/>
            <person name="Sorensen T."/>
            <person name="Nielsen M.R."/>
            <person name="Sondergaard T.E."/>
            <person name="Sorensen J.L."/>
            <person name="Fitzpatrick D.A."/>
            <person name="Frisvad J.C."/>
            <person name="Nielsen K.L."/>
        </authorList>
    </citation>
    <scope>NUCLEOTIDE SEQUENCE</scope>
    <source>
        <strain evidence="1">IBT 30069</strain>
    </source>
</reference>
<evidence type="ECO:0000313" key="1">
    <source>
        <dbReference type="EMBL" id="KAJ5094674.1"/>
    </source>
</evidence>
<accession>A0A9W9F6U4</accession>
<reference evidence="1" key="1">
    <citation type="submission" date="2022-11" db="EMBL/GenBank/DDBJ databases">
        <authorList>
            <person name="Petersen C."/>
        </authorList>
    </citation>
    <scope>NUCLEOTIDE SEQUENCE</scope>
    <source>
        <strain evidence="1">IBT 30069</strain>
    </source>
</reference>
<proteinExistence type="predicted"/>
<comment type="caution">
    <text evidence="1">The sequence shown here is derived from an EMBL/GenBank/DDBJ whole genome shotgun (WGS) entry which is preliminary data.</text>
</comment>
<dbReference type="Proteomes" id="UP001149165">
    <property type="component" value="Unassembled WGS sequence"/>
</dbReference>
<keyword evidence="2" id="KW-1185">Reference proteome</keyword>
<protein>
    <submittedName>
        <fullName evidence="1">Uncharacterized protein</fullName>
    </submittedName>
</protein>
<dbReference type="EMBL" id="JAPQKH010000006">
    <property type="protein sequence ID" value="KAJ5094674.1"/>
    <property type="molecule type" value="Genomic_DNA"/>
</dbReference>
<dbReference type="AlphaFoldDB" id="A0A9W9F6U4"/>
<name>A0A9W9F6U4_9EURO</name>
<evidence type="ECO:0000313" key="2">
    <source>
        <dbReference type="Proteomes" id="UP001149165"/>
    </source>
</evidence>
<gene>
    <name evidence="1" type="ORF">N7456_010535</name>
</gene>
<organism evidence="1 2">
    <name type="scientific">Penicillium angulare</name>
    <dbReference type="NCBI Taxonomy" id="116970"/>
    <lineage>
        <taxon>Eukaryota</taxon>
        <taxon>Fungi</taxon>
        <taxon>Dikarya</taxon>
        <taxon>Ascomycota</taxon>
        <taxon>Pezizomycotina</taxon>
        <taxon>Eurotiomycetes</taxon>
        <taxon>Eurotiomycetidae</taxon>
        <taxon>Eurotiales</taxon>
        <taxon>Aspergillaceae</taxon>
        <taxon>Penicillium</taxon>
    </lineage>
</organism>
<dbReference type="OrthoDB" id="4358740at2759"/>